<reference evidence="3" key="1">
    <citation type="submission" date="2015-04" db="EMBL/GenBank/DDBJ databases">
        <title>Physiological reanalysis, assessment of diazotrophy, and genome sequences of multiple isolates of Streptomyces thermoautotrophicus.</title>
        <authorList>
            <person name="MacKellar D.C."/>
            <person name="Lieber L."/>
            <person name="Norman J."/>
            <person name="Bolger A."/>
            <person name="Tobin C."/>
            <person name="Murray J.W."/>
            <person name="Chang R."/>
            <person name="Ford T."/>
            <person name="Nguyen P.Q."/>
            <person name="Woodward J."/>
            <person name="Permingeat H."/>
            <person name="Joshi N.S."/>
            <person name="Silver P.A."/>
            <person name="Usadel B."/>
            <person name="Rutherford A.W."/>
            <person name="Friesen M."/>
            <person name="Prell J."/>
        </authorList>
    </citation>
    <scope>NUCLEOTIDE SEQUENCE [LARGE SCALE GENOMIC DNA]</scope>
    <source>
        <strain evidence="3">H1</strain>
    </source>
</reference>
<evidence type="ECO:0000313" key="3">
    <source>
        <dbReference type="Proteomes" id="UP000070188"/>
    </source>
</evidence>
<dbReference type="EMBL" id="LAXD01000001">
    <property type="protein sequence ID" value="KWX00898.1"/>
    <property type="molecule type" value="Genomic_DNA"/>
</dbReference>
<protein>
    <recommendedName>
        <fullName evidence="4">Copper resistance protein D domain-containing protein</fullName>
    </recommendedName>
</protein>
<comment type="caution">
    <text evidence="2">The sequence shown here is derived from an EMBL/GenBank/DDBJ whole genome shotgun (WGS) entry which is preliminary data.</text>
</comment>
<keyword evidence="3" id="KW-1185">Reference proteome</keyword>
<accession>A0A132MSN0</accession>
<gene>
    <name evidence="2" type="ORF">LI90_1926</name>
</gene>
<keyword evidence="1" id="KW-0812">Transmembrane</keyword>
<dbReference type="STRING" id="1469144.LI90_1926"/>
<name>A0A132MSN0_9ACTN</name>
<dbReference type="Proteomes" id="UP000070188">
    <property type="component" value="Unassembled WGS sequence"/>
</dbReference>
<proteinExistence type="predicted"/>
<feature type="transmembrane region" description="Helical" evidence="1">
    <location>
        <begin position="53"/>
        <end position="75"/>
    </location>
</feature>
<dbReference type="RefSeq" id="WP_066886828.1">
    <property type="nucleotide sequence ID" value="NZ_LAXD01000001.1"/>
</dbReference>
<organism evidence="2 3">
    <name type="scientific">Carbonactinospora thermoautotrophica</name>
    <dbReference type="NCBI Taxonomy" id="1469144"/>
    <lineage>
        <taxon>Bacteria</taxon>
        <taxon>Bacillati</taxon>
        <taxon>Actinomycetota</taxon>
        <taxon>Actinomycetes</taxon>
        <taxon>Kitasatosporales</taxon>
        <taxon>Carbonactinosporaceae</taxon>
        <taxon>Carbonactinospora</taxon>
    </lineage>
</organism>
<dbReference type="PATRIC" id="fig|1469144.10.peg.2081"/>
<feature type="transmembrane region" description="Helical" evidence="1">
    <location>
        <begin position="120"/>
        <end position="142"/>
    </location>
</feature>
<evidence type="ECO:0008006" key="4">
    <source>
        <dbReference type="Google" id="ProtNLM"/>
    </source>
</evidence>
<evidence type="ECO:0000313" key="2">
    <source>
        <dbReference type="EMBL" id="KWX00898.1"/>
    </source>
</evidence>
<sequence>MTGWSVIRFLHVTSAALWVGGQLTVSLVVLPLARRMLDGEQRGRVLREIGRRFGLFTGAVFLPVQIGTGVLLAWHKGVTWESLAYPGYGRILAAKLLLFTAVMAAAGLHGWANGRGQAEFARAMAVTSLVGSVGIVLLAAALPPT</sequence>
<feature type="transmembrane region" description="Helical" evidence="1">
    <location>
        <begin position="12"/>
        <end position="33"/>
    </location>
</feature>
<dbReference type="OrthoDB" id="4629737at2"/>
<dbReference type="AlphaFoldDB" id="A0A132MSN0"/>
<evidence type="ECO:0000256" key="1">
    <source>
        <dbReference type="SAM" id="Phobius"/>
    </source>
</evidence>
<feature type="transmembrane region" description="Helical" evidence="1">
    <location>
        <begin position="87"/>
        <end position="108"/>
    </location>
</feature>
<keyword evidence="1" id="KW-1133">Transmembrane helix</keyword>
<keyword evidence="1" id="KW-0472">Membrane</keyword>